<organism evidence="2 3">
    <name type="scientific">Ignelater luminosus</name>
    <name type="common">Cucubano</name>
    <name type="synonym">Pyrophorus luminosus</name>
    <dbReference type="NCBI Taxonomy" id="2038154"/>
    <lineage>
        <taxon>Eukaryota</taxon>
        <taxon>Metazoa</taxon>
        <taxon>Ecdysozoa</taxon>
        <taxon>Arthropoda</taxon>
        <taxon>Hexapoda</taxon>
        <taxon>Insecta</taxon>
        <taxon>Pterygota</taxon>
        <taxon>Neoptera</taxon>
        <taxon>Endopterygota</taxon>
        <taxon>Coleoptera</taxon>
        <taxon>Polyphaga</taxon>
        <taxon>Elateriformia</taxon>
        <taxon>Elateroidea</taxon>
        <taxon>Elateridae</taxon>
        <taxon>Agrypninae</taxon>
        <taxon>Pyrophorini</taxon>
        <taxon>Ignelater</taxon>
    </lineage>
</organism>
<accession>A0A8K0G7E7</accession>
<feature type="non-terminal residue" evidence="2">
    <location>
        <position position="91"/>
    </location>
</feature>
<proteinExistence type="predicted"/>
<dbReference type="Proteomes" id="UP000801492">
    <property type="component" value="Unassembled WGS sequence"/>
</dbReference>
<protein>
    <submittedName>
        <fullName evidence="2">Uncharacterized protein</fullName>
    </submittedName>
</protein>
<feature type="region of interest" description="Disordered" evidence="1">
    <location>
        <begin position="58"/>
        <end position="91"/>
    </location>
</feature>
<dbReference type="EMBL" id="VTPC01078917">
    <property type="protein sequence ID" value="KAF2888223.1"/>
    <property type="molecule type" value="Genomic_DNA"/>
</dbReference>
<gene>
    <name evidence="2" type="ORF">ILUMI_17950</name>
</gene>
<evidence type="ECO:0000313" key="2">
    <source>
        <dbReference type="EMBL" id="KAF2888223.1"/>
    </source>
</evidence>
<name>A0A8K0G7E7_IGNLU</name>
<evidence type="ECO:0000313" key="3">
    <source>
        <dbReference type="Proteomes" id="UP000801492"/>
    </source>
</evidence>
<dbReference type="OrthoDB" id="6776761at2759"/>
<evidence type="ECO:0000256" key="1">
    <source>
        <dbReference type="SAM" id="MobiDB-lite"/>
    </source>
</evidence>
<keyword evidence="3" id="KW-1185">Reference proteome</keyword>
<comment type="caution">
    <text evidence="2">The sequence shown here is derived from an EMBL/GenBank/DDBJ whole genome shotgun (WGS) entry which is preliminary data.</text>
</comment>
<reference evidence="2" key="1">
    <citation type="submission" date="2019-08" db="EMBL/GenBank/DDBJ databases">
        <title>The genome of the North American firefly Photinus pyralis.</title>
        <authorList>
            <consortium name="Photinus pyralis genome working group"/>
            <person name="Fallon T.R."/>
            <person name="Sander Lower S.E."/>
            <person name="Weng J.-K."/>
        </authorList>
    </citation>
    <scope>NUCLEOTIDE SEQUENCE</scope>
    <source>
        <strain evidence="2">TRF0915ILg1</strain>
        <tissue evidence="2">Whole body</tissue>
    </source>
</reference>
<sequence length="91" mass="11119">MTVQMDFMRRGYRISRLQHVRNETIKREIGLQRTVIEEIETQRLKWYDHMRRMEEHMGMATASTYKKRKTESRIEYADTEGYTRKTTGRQS</sequence>
<dbReference type="AlphaFoldDB" id="A0A8K0G7E7"/>